<organism evidence="1 2">
    <name type="scientific">Micromonospora krabiensis</name>
    <dbReference type="NCBI Taxonomy" id="307121"/>
    <lineage>
        <taxon>Bacteria</taxon>
        <taxon>Bacillati</taxon>
        <taxon>Actinomycetota</taxon>
        <taxon>Actinomycetes</taxon>
        <taxon>Micromonosporales</taxon>
        <taxon>Micromonosporaceae</taxon>
        <taxon>Micromonospora</taxon>
    </lineage>
</organism>
<name>A0A1C3NE83_9ACTN</name>
<protein>
    <submittedName>
        <fullName evidence="1">Uncharacterized protein</fullName>
    </submittedName>
</protein>
<proteinExistence type="predicted"/>
<dbReference type="EMBL" id="LT598496">
    <property type="protein sequence ID" value="SBV30906.1"/>
    <property type="molecule type" value="Genomic_DNA"/>
</dbReference>
<dbReference type="Proteomes" id="UP000199393">
    <property type="component" value="Chromosome I"/>
</dbReference>
<dbReference type="AlphaFoldDB" id="A0A1C3NE83"/>
<gene>
    <name evidence="1" type="ORF">GA0070620_6512</name>
</gene>
<reference evidence="2" key="1">
    <citation type="submission" date="2016-06" db="EMBL/GenBank/DDBJ databases">
        <authorList>
            <person name="Varghese N."/>
        </authorList>
    </citation>
    <scope>NUCLEOTIDE SEQUENCE [LARGE SCALE GENOMIC DNA]</scope>
    <source>
        <strain evidence="2">DSM 45344</strain>
    </source>
</reference>
<sequence>MHEHQQFELKGENYGNGESAKWDRFEAWFQGECPCDQPDCSEGHWRREFRIPRPRSATVLAV</sequence>
<accession>A0A1C3NE83</accession>
<evidence type="ECO:0000313" key="2">
    <source>
        <dbReference type="Proteomes" id="UP000199393"/>
    </source>
</evidence>
<evidence type="ECO:0000313" key="1">
    <source>
        <dbReference type="EMBL" id="SBV30906.1"/>
    </source>
</evidence>
<keyword evidence="2" id="KW-1185">Reference proteome</keyword>